<dbReference type="PANTHER" id="PTHR11061:SF45">
    <property type="match status" value="1"/>
</dbReference>
<dbReference type="PROSITE" id="PS51687">
    <property type="entry name" value="SAM_MT_RNA_M5U"/>
    <property type="match status" value="1"/>
</dbReference>
<dbReference type="Pfam" id="PF01938">
    <property type="entry name" value="TRAM"/>
    <property type="match status" value="1"/>
</dbReference>
<dbReference type="Gene3D" id="2.40.50.140">
    <property type="entry name" value="Nucleic acid-binding proteins"/>
    <property type="match status" value="1"/>
</dbReference>
<evidence type="ECO:0000256" key="3">
    <source>
        <dbReference type="ARBA" id="ARBA00022691"/>
    </source>
</evidence>
<comment type="caution">
    <text evidence="7">The sequence shown here is derived from an EMBL/GenBank/DDBJ whole genome shotgun (WGS) entry which is preliminary data.</text>
</comment>
<dbReference type="EMBL" id="JAVAMP010000013">
    <property type="protein sequence ID" value="MDP5276263.1"/>
    <property type="molecule type" value="Genomic_DNA"/>
</dbReference>
<evidence type="ECO:0000313" key="8">
    <source>
        <dbReference type="Proteomes" id="UP001231941"/>
    </source>
</evidence>
<comment type="similarity">
    <text evidence="4">Belongs to the class I-like SAM-binding methyltransferase superfamily. RNA M5U methyltransferase family.</text>
</comment>
<name>A0ABT9J3U7_9BACL</name>
<dbReference type="PROSITE" id="PS01230">
    <property type="entry name" value="TRMA_1"/>
    <property type="match status" value="1"/>
</dbReference>
<dbReference type="Pfam" id="PF05958">
    <property type="entry name" value="tRNA_U5-meth_tr"/>
    <property type="match status" value="1"/>
</dbReference>
<feature type="domain" description="TRAM" evidence="6">
    <location>
        <begin position="16"/>
        <end position="74"/>
    </location>
</feature>
<dbReference type="Proteomes" id="UP001231941">
    <property type="component" value="Unassembled WGS sequence"/>
</dbReference>
<dbReference type="RefSeq" id="WP_305993573.1">
    <property type="nucleotide sequence ID" value="NZ_JAVAMP010000013.1"/>
</dbReference>
<dbReference type="InterPro" id="IPR030390">
    <property type="entry name" value="MeTrfase_TrmA_AS"/>
</dbReference>
<dbReference type="InterPro" id="IPR002792">
    <property type="entry name" value="TRAM_dom"/>
</dbReference>
<dbReference type="InterPro" id="IPR012340">
    <property type="entry name" value="NA-bd_OB-fold"/>
</dbReference>
<dbReference type="InterPro" id="IPR010280">
    <property type="entry name" value="U5_MeTrfase_fam"/>
</dbReference>
<reference evidence="7 8" key="1">
    <citation type="submission" date="2023-08" db="EMBL/GenBank/DDBJ databases">
        <authorList>
            <person name="Park J.-S."/>
        </authorList>
    </citation>
    <scope>NUCLEOTIDE SEQUENCE [LARGE SCALE GENOMIC DNA]</scope>
    <source>
        <strain evidence="7 8">2205SS18-9</strain>
    </source>
</reference>
<feature type="active site" description="Nucleophile" evidence="4">
    <location>
        <position position="423"/>
    </location>
</feature>
<evidence type="ECO:0000256" key="2">
    <source>
        <dbReference type="ARBA" id="ARBA00022679"/>
    </source>
</evidence>
<dbReference type="NCBIfam" id="TIGR00479">
    <property type="entry name" value="rumA"/>
    <property type="match status" value="1"/>
</dbReference>
<evidence type="ECO:0000259" key="6">
    <source>
        <dbReference type="PROSITE" id="PS50926"/>
    </source>
</evidence>
<dbReference type="InterPro" id="IPR029063">
    <property type="entry name" value="SAM-dependent_MTases_sf"/>
</dbReference>
<feature type="active site" evidence="5">
    <location>
        <position position="423"/>
    </location>
</feature>
<dbReference type="EC" id="2.1.1.190" evidence="7"/>
<keyword evidence="2 4" id="KW-0808">Transferase</keyword>
<proteinExistence type="inferred from homology"/>
<evidence type="ECO:0000256" key="4">
    <source>
        <dbReference type="PROSITE-ProRule" id="PRU01024"/>
    </source>
</evidence>
<evidence type="ECO:0000256" key="5">
    <source>
        <dbReference type="PROSITE-ProRule" id="PRU10015"/>
    </source>
</evidence>
<keyword evidence="1 4" id="KW-0489">Methyltransferase</keyword>
<feature type="binding site" evidence="4">
    <location>
        <position position="327"/>
    </location>
    <ligand>
        <name>S-adenosyl-L-methionine</name>
        <dbReference type="ChEBI" id="CHEBI:59789"/>
    </ligand>
</feature>
<sequence length="466" mass="52945">MEKKKKNYITTSAAQELKTGELLVITIKRIGINGEGVGYYKRKAVFIEGALPDEVVKAEVVHIQPNFIRADLVEIEQESPHRVKPHCSVYDVCGGCQLQHLDYKEQLRVKEDIIRESFNRYTDKTKINIRPVIGMDDPWGYRNKAQYQVGFHKGSVQTGLYSTRSHKLVDISGCPIHHPTINHIIEETKKIVQELRIPIYDEKNNKGILKTIVVRTGFKSNENQLTLVTAKEQVPKLDQLIDLIRENIPEVSTIAQNINAEKTSIVFGKKTNILWGRRQIKESLGNVNFSLSPRAFFQLNPDQTINLYNTVKKAADIRGHEKIVDAYCGTGTISLWLAPYVKEVRGIEEIPEAINDAKKNAKLSGINNAQFYVGKSENLLPKWMNQGFRPDVIVVDPPRTGCDYKLLQAVVRAKTKKFIYVSCNPSTLAKDSSYLLRNGYHLKWIQPVDMFPNTSQIESVAVFIKK</sequence>
<keyword evidence="3 4" id="KW-0949">S-adenosyl-L-methionine</keyword>
<protein>
    <submittedName>
        <fullName evidence="7">23S rRNA (Uracil(1939)-C(5))-methyltransferase RlmD</fullName>
        <ecNumber evidence="7">2.1.1.190</ecNumber>
    </submittedName>
</protein>
<dbReference type="CDD" id="cd02440">
    <property type="entry name" value="AdoMet_MTases"/>
    <property type="match status" value="1"/>
</dbReference>
<dbReference type="GO" id="GO:0008168">
    <property type="term" value="F:methyltransferase activity"/>
    <property type="evidence" value="ECO:0007669"/>
    <property type="project" value="UniProtKB-KW"/>
</dbReference>
<feature type="binding site" evidence="4">
    <location>
        <position position="396"/>
    </location>
    <ligand>
        <name>S-adenosyl-L-methionine</name>
        <dbReference type="ChEBI" id="CHEBI:59789"/>
    </ligand>
</feature>
<dbReference type="SUPFAM" id="SSF53335">
    <property type="entry name" value="S-adenosyl-L-methionine-dependent methyltransferases"/>
    <property type="match status" value="1"/>
</dbReference>
<feature type="binding site" evidence="4">
    <location>
        <position position="348"/>
    </location>
    <ligand>
        <name>S-adenosyl-L-methionine</name>
        <dbReference type="ChEBI" id="CHEBI:59789"/>
    </ligand>
</feature>
<evidence type="ECO:0000256" key="1">
    <source>
        <dbReference type="ARBA" id="ARBA00022603"/>
    </source>
</evidence>
<dbReference type="Gene3D" id="2.40.50.1070">
    <property type="match status" value="1"/>
</dbReference>
<dbReference type="SUPFAM" id="SSF50249">
    <property type="entry name" value="Nucleic acid-binding proteins"/>
    <property type="match status" value="1"/>
</dbReference>
<dbReference type="Gene3D" id="3.40.50.150">
    <property type="entry name" value="Vaccinia Virus protein VP39"/>
    <property type="match status" value="1"/>
</dbReference>
<keyword evidence="8" id="KW-1185">Reference proteome</keyword>
<dbReference type="GO" id="GO:0032259">
    <property type="term" value="P:methylation"/>
    <property type="evidence" value="ECO:0007669"/>
    <property type="project" value="UniProtKB-KW"/>
</dbReference>
<evidence type="ECO:0000313" key="7">
    <source>
        <dbReference type="EMBL" id="MDP5276263.1"/>
    </source>
</evidence>
<accession>A0ABT9J3U7</accession>
<feature type="binding site" evidence="4">
    <location>
        <position position="298"/>
    </location>
    <ligand>
        <name>S-adenosyl-L-methionine</name>
        <dbReference type="ChEBI" id="CHEBI:59789"/>
    </ligand>
</feature>
<dbReference type="PROSITE" id="PS50926">
    <property type="entry name" value="TRAM"/>
    <property type="match status" value="1"/>
</dbReference>
<dbReference type="PANTHER" id="PTHR11061">
    <property type="entry name" value="RNA M5U METHYLTRANSFERASE"/>
    <property type="match status" value="1"/>
</dbReference>
<organism evidence="7 8">
    <name type="scientific">Chengkuizengella axinellae</name>
    <dbReference type="NCBI Taxonomy" id="3064388"/>
    <lineage>
        <taxon>Bacteria</taxon>
        <taxon>Bacillati</taxon>
        <taxon>Bacillota</taxon>
        <taxon>Bacilli</taxon>
        <taxon>Bacillales</taxon>
        <taxon>Paenibacillaceae</taxon>
        <taxon>Chengkuizengella</taxon>
    </lineage>
</organism>
<gene>
    <name evidence="7" type="primary">rlmD</name>
    <name evidence="7" type="ORF">Q5Y73_19375</name>
</gene>